<keyword evidence="1" id="KW-0812">Transmembrane</keyword>
<gene>
    <name evidence="2" type="ORF">ACFSUN_14280</name>
</gene>
<comment type="caution">
    <text evidence="2">The sequence shown here is derived from an EMBL/GenBank/DDBJ whole genome shotgun (WGS) entry which is preliminary data.</text>
</comment>
<feature type="transmembrane region" description="Helical" evidence="1">
    <location>
        <begin position="35"/>
        <end position="54"/>
    </location>
</feature>
<feature type="transmembrane region" description="Helical" evidence="1">
    <location>
        <begin position="74"/>
        <end position="96"/>
    </location>
</feature>
<organism evidence="2 3">
    <name type="scientific">Oceanobacillus kapialis</name>
    <dbReference type="NCBI Taxonomy" id="481353"/>
    <lineage>
        <taxon>Bacteria</taxon>
        <taxon>Bacillati</taxon>
        <taxon>Bacillota</taxon>
        <taxon>Bacilli</taxon>
        <taxon>Bacillales</taxon>
        <taxon>Bacillaceae</taxon>
        <taxon>Oceanobacillus</taxon>
    </lineage>
</organism>
<accession>A0ABW5Q371</accession>
<sequence>MVYNRLAFLVAGSLFTMMGIFLAVMAFMVKAAPVPQTYTVFSMAIMCFCLSYLFPQFIQKDERMKLIRQKGMFFSFFAFLIYSALFTTLLHFEIIHLSALEAISILTALMISTVFISWVVLARIY</sequence>
<protein>
    <submittedName>
        <fullName evidence="2">Permease</fullName>
    </submittedName>
</protein>
<evidence type="ECO:0000313" key="3">
    <source>
        <dbReference type="Proteomes" id="UP001597451"/>
    </source>
</evidence>
<dbReference type="Proteomes" id="UP001597451">
    <property type="component" value="Unassembled WGS sequence"/>
</dbReference>
<dbReference type="RefSeq" id="WP_379563530.1">
    <property type="nucleotide sequence ID" value="NZ_CP085256.1"/>
</dbReference>
<proteinExistence type="predicted"/>
<keyword evidence="3" id="KW-1185">Reference proteome</keyword>
<dbReference type="EMBL" id="JBHUMX010000041">
    <property type="protein sequence ID" value="MFD2629951.1"/>
    <property type="molecule type" value="Genomic_DNA"/>
</dbReference>
<feature type="transmembrane region" description="Helical" evidence="1">
    <location>
        <begin position="102"/>
        <end position="121"/>
    </location>
</feature>
<evidence type="ECO:0000313" key="2">
    <source>
        <dbReference type="EMBL" id="MFD2629951.1"/>
    </source>
</evidence>
<name>A0ABW5Q371_9BACI</name>
<reference evidence="3" key="1">
    <citation type="journal article" date="2019" name="Int. J. Syst. Evol. Microbiol.">
        <title>The Global Catalogue of Microorganisms (GCM) 10K type strain sequencing project: providing services to taxonomists for standard genome sequencing and annotation.</title>
        <authorList>
            <consortium name="The Broad Institute Genomics Platform"/>
            <consortium name="The Broad Institute Genome Sequencing Center for Infectious Disease"/>
            <person name="Wu L."/>
            <person name="Ma J."/>
        </authorList>
    </citation>
    <scope>NUCLEOTIDE SEQUENCE [LARGE SCALE GENOMIC DNA]</scope>
    <source>
        <strain evidence="3">TISTR 1858</strain>
    </source>
</reference>
<feature type="transmembrane region" description="Helical" evidence="1">
    <location>
        <begin position="7"/>
        <end position="29"/>
    </location>
</feature>
<keyword evidence="1" id="KW-1133">Transmembrane helix</keyword>
<evidence type="ECO:0000256" key="1">
    <source>
        <dbReference type="SAM" id="Phobius"/>
    </source>
</evidence>
<keyword evidence="1" id="KW-0472">Membrane</keyword>